<keyword evidence="3" id="KW-1185">Reference proteome</keyword>
<feature type="region of interest" description="Disordered" evidence="1">
    <location>
        <begin position="172"/>
        <end position="198"/>
    </location>
</feature>
<dbReference type="Proteomes" id="UP000818624">
    <property type="component" value="Chromosome 3"/>
</dbReference>
<protein>
    <recommendedName>
        <fullName evidence="4">200 kDa antigen p200</fullName>
    </recommendedName>
</protein>
<accession>A0ABY8ESM1</accession>
<evidence type="ECO:0000313" key="3">
    <source>
        <dbReference type="Proteomes" id="UP000818624"/>
    </source>
</evidence>
<reference evidence="2 3" key="1">
    <citation type="journal article" date="2020" name="Elife">
        <title>Loss of centromere function drives karyotype evolution in closely related Malassezia species.</title>
        <authorList>
            <person name="Sankaranarayanan S.R."/>
            <person name="Ianiri G."/>
            <person name="Coelho M.A."/>
            <person name="Reza M.H."/>
            <person name="Thimmappa B.C."/>
            <person name="Ganguly P."/>
            <person name="Vadnala R.N."/>
            <person name="Sun S."/>
            <person name="Siddharthan R."/>
            <person name="Tellgren-Roth C."/>
            <person name="Dawson T.L."/>
            <person name="Heitman J."/>
            <person name="Sanyal K."/>
        </authorList>
    </citation>
    <scope>NUCLEOTIDE SEQUENCE [LARGE SCALE GENOMIC DNA]</scope>
    <source>
        <strain evidence="2">CBS14141</strain>
    </source>
</reference>
<name>A0ABY8ESM1_MALFU</name>
<feature type="compositionally biased region" description="Basic and acidic residues" evidence="1">
    <location>
        <begin position="352"/>
        <end position="367"/>
    </location>
</feature>
<feature type="compositionally biased region" description="Basic residues" evidence="1">
    <location>
        <begin position="384"/>
        <end position="396"/>
    </location>
</feature>
<evidence type="ECO:0008006" key="4">
    <source>
        <dbReference type="Google" id="ProtNLM"/>
    </source>
</evidence>
<feature type="compositionally biased region" description="Basic and acidic residues" evidence="1">
    <location>
        <begin position="374"/>
        <end position="383"/>
    </location>
</feature>
<dbReference type="EMBL" id="CP046236">
    <property type="protein sequence ID" value="WFD48456.1"/>
    <property type="molecule type" value="Genomic_DNA"/>
</dbReference>
<evidence type="ECO:0000256" key="1">
    <source>
        <dbReference type="SAM" id="MobiDB-lite"/>
    </source>
</evidence>
<organism evidence="2 3">
    <name type="scientific">Malassezia furfur</name>
    <name type="common">Pityriasis versicolor infection agent</name>
    <name type="synonym">Pityrosporum furfur</name>
    <dbReference type="NCBI Taxonomy" id="55194"/>
    <lineage>
        <taxon>Eukaryota</taxon>
        <taxon>Fungi</taxon>
        <taxon>Dikarya</taxon>
        <taxon>Basidiomycota</taxon>
        <taxon>Ustilaginomycotina</taxon>
        <taxon>Malasseziomycetes</taxon>
        <taxon>Malasseziales</taxon>
        <taxon>Malasseziaceae</taxon>
        <taxon>Malassezia</taxon>
    </lineage>
</organism>
<proteinExistence type="predicted"/>
<gene>
    <name evidence="2" type="ORF">GLX27_003126</name>
</gene>
<feature type="region of interest" description="Disordered" evidence="1">
    <location>
        <begin position="351"/>
        <end position="396"/>
    </location>
</feature>
<evidence type="ECO:0000313" key="2">
    <source>
        <dbReference type="EMBL" id="WFD48456.1"/>
    </source>
</evidence>
<sequence length="539" mass="62924">MARALGGRGAPHHVAVLPHVRDRLGLQLAARRDVEGMERRGRRRVEVRRRSGAALAHGVARGADAAARREHLAHDDELGELAAAQRRVPAEREARQGRAQHAVVERARREQLCEQRARKWALQRVVRRRERRRVGGHRLVPHHLERVDVRPGAQERRDEPCRRVACDAQAHAAHRRADRRRELEQRGARAARRARQRHLERERVQLREQRAERDVGQAVQHHALERRVQRVQRREARDARLRHARRVEERVDRPHRVAVERERAQRVLGGVHDALQRGRTPLAHLAQRRGARRRAVRERLERAAHTQRRCVCLQRRRAVQREATERRTRRGVHAQRAREPRVLGAARRVHREVRERRDAQRTRDPRAGVRGRTVHRERGERRRSAQHRGGVRVRERRHERHVADMVLAALQVHTQERRLALCARLGRRTRRAEAADVHRVPERRMRTHPPPPRAAHGRERAERCGIEVPRDAEQHLGREARGPAYGRCRGRRGVTRVALQLCNAPAYRIVRRTLCGGTQDARRFFAQAQLQKDARGVEE</sequence>